<proteinExistence type="predicted"/>
<feature type="region of interest" description="Disordered" evidence="1">
    <location>
        <begin position="1"/>
        <end position="71"/>
    </location>
</feature>
<evidence type="ECO:0000313" key="2">
    <source>
        <dbReference type="EMBL" id="ALR23130.1"/>
    </source>
</evidence>
<feature type="compositionally biased region" description="Polar residues" evidence="1">
    <location>
        <begin position="29"/>
        <end position="39"/>
    </location>
</feature>
<reference evidence="2 3" key="1">
    <citation type="submission" date="2015-11" db="EMBL/GenBank/DDBJ databases">
        <title>A Two-component Flavoprotein Monooxygenase System MeaXY Responsible for para-Hydroxylation of 2-Methyl-6-ethylaniline and 2,6-Diethylaniline in Sphingobium baderi DE-13.</title>
        <authorList>
            <person name="Cheng M."/>
            <person name="Meng Q."/>
            <person name="Yang Y."/>
            <person name="Chu C."/>
            <person name="Yan X."/>
            <person name="He J."/>
            <person name="Li S."/>
        </authorList>
    </citation>
    <scope>NUCLEOTIDE SEQUENCE [LARGE SCALE GENOMIC DNA]</scope>
    <source>
        <strain evidence="2 3">DE-13</strain>
        <plasmid evidence="3">Plasmid pDE3</plasmid>
    </source>
</reference>
<name>A0A0S3F603_9SPHN</name>
<evidence type="ECO:0000313" key="3">
    <source>
        <dbReference type="Proteomes" id="UP000056968"/>
    </source>
</evidence>
<geneLocation type="plasmid" evidence="2 3">
    <name>pDE3</name>
</geneLocation>
<dbReference type="AlphaFoldDB" id="A0A0S3F603"/>
<dbReference type="EMBL" id="CP013267">
    <property type="protein sequence ID" value="ALR23130.1"/>
    <property type="molecule type" value="Genomic_DNA"/>
</dbReference>
<dbReference type="KEGG" id="sbd:ATN00_21740"/>
<dbReference type="RefSeq" id="WP_024021626.1">
    <property type="nucleotide sequence ID" value="NZ_CP013267.1"/>
</dbReference>
<feature type="compositionally biased region" description="Gly residues" evidence="1">
    <location>
        <begin position="1"/>
        <end position="10"/>
    </location>
</feature>
<dbReference type="Proteomes" id="UP000056968">
    <property type="component" value="Plasmid pDE3"/>
</dbReference>
<keyword evidence="2" id="KW-0614">Plasmid</keyword>
<accession>A0A0S3F603</accession>
<sequence>MAGSKGGGGHYRSAISGRFVTSAHGKASPRTTVRESNSGGSSGGHYRSAISGRYVTTAHGKASPHTTVRES</sequence>
<organism evidence="2 3">
    <name type="scientific">Sphingobium baderi</name>
    <dbReference type="NCBI Taxonomy" id="1332080"/>
    <lineage>
        <taxon>Bacteria</taxon>
        <taxon>Pseudomonadati</taxon>
        <taxon>Pseudomonadota</taxon>
        <taxon>Alphaproteobacteria</taxon>
        <taxon>Sphingomonadales</taxon>
        <taxon>Sphingomonadaceae</taxon>
        <taxon>Sphingobium</taxon>
    </lineage>
</organism>
<dbReference type="OrthoDB" id="8410588at2"/>
<gene>
    <name evidence="2" type="ORF">ATN00_21740</name>
</gene>
<protein>
    <submittedName>
        <fullName evidence="2">Uncharacterized protein</fullName>
    </submittedName>
</protein>
<evidence type="ECO:0000256" key="1">
    <source>
        <dbReference type="SAM" id="MobiDB-lite"/>
    </source>
</evidence>
<keyword evidence="3" id="KW-1185">Reference proteome</keyword>